<dbReference type="KEGG" id="asc:ASAC_0283"/>
<sequence length="134" mass="15142">MKINMNDGKGDGKDGSQVSEVSITDALSRIYEDGDVIVYTAPNEEELKEILVNLLRRNGRMSVKDFHRYLSGLASEDKIRYALNELLRNDIVTMDKQGYFYLTELLEAEGEYWSDESGESSEIGEASDNLDDSM</sequence>
<organism evidence="2 3">
    <name type="scientific">Acidilobus saccharovorans (strain DSM 16705 / JCM 18335 / VKM B-2471 / 345-15)</name>
    <dbReference type="NCBI Taxonomy" id="666510"/>
    <lineage>
        <taxon>Archaea</taxon>
        <taxon>Thermoproteota</taxon>
        <taxon>Thermoprotei</taxon>
        <taxon>Acidilobales</taxon>
        <taxon>Acidilobaceae</taxon>
        <taxon>Acidilobus</taxon>
    </lineage>
</organism>
<proteinExistence type="predicted"/>
<dbReference type="STRING" id="666510.ASAC_0283"/>
<accession>D9Q052</accession>
<keyword evidence="3" id="KW-1185">Reference proteome</keyword>
<dbReference type="AlphaFoldDB" id="D9Q052"/>
<evidence type="ECO:0000313" key="2">
    <source>
        <dbReference type="EMBL" id="ADL18690.1"/>
    </source>
</evidence>
<protein>
    <submittedName>
        <fullName evidence="2">Uncharacterized protein</fullName>
    </submittedName>
</protein>
<dbReference type="EMBL" id="CP001742">
    <property type="protein sequence ID" value="ADL18690.1"/>
    <property type="molecule type" value="Genomic_DNA"/>
</dbReference>
<gene>
    <name evidence="2" type="ordered locus">ASAC_0283</name>
</gene>
<dbReference type="eggNOG" id="arCOG03879">
    <property type="taxonomic scope" value="Archaea"/>
</dbReference>
<name>D9Q052_ACIS3</name>
<dbReference type="HOGENOM" id="CLU_156325_0_0_2"/>
<evidence type="ECO:0000313" key="3">
    <source>
        <dbReference type="Proteomes" id="UP000000346"/>
    </source>
</evidence>
<reference evidence="2 3" key="1">
    <citation type="journal article" date="2010" name="Appl. Environ. Microbiol.">
        <title>The genome sequence of the crenarchaeon Acidilobus saccharovorans supports a new order, Acidilobales, and suggests an important ecological role in terrestrial acidic hot springs.</title>
        <authorList>
            <person name="Mardanov A.V."/>
            <person name="Svetlitchnyi V.A."/>
            <person name="Beletsky A.V."/>
            <person name="Prokofeva M.I."/>
            <person name="Bonch-Osmolovskaya E.A."/>
            <person name="Ravin N.V."/>
            <person name="Skryabin K.G."/>
        </authorList>
    </citation>
    <scope>NUCLEOTIDE SEQUENCE [LARGE SCALE GENOMIC DNA]</scope>
    <source>
        <strain evidence="3">DSM 16705 / JCM 18335 / VKM B-2471 / 345-15</strain>
    </source>
</reference>
<evidence type="ECO:0000256" key="1">
    <source>
        <dbReference type="SAM" id="MobiDB-lite"/>
    </source>
</evidence>
<dbReference type="Proteomes" id="UP000000346">
    <property type="component" value="Chromosome"/>
</dbReference>
<dbReference type="InParanoid" id="D9Q052"/>
<feature type="region of interest" description="Disordered" evidence="1">
    <location>
        <begin position="113"/>
        <end position="134"/>
    </location>
</feature>